<proteinExistence type="predicted"/>
<dbReference type="EMBL" id="KK117241">
    <property type="protein sequence ID" value="KFM69915.1"/>
    <property type="molecule type" value="Genomic_DNA"/>
</dbReference>
<reference evidence="3 4" key="1">
    <citation type="submission" date="2013-11" db="EMBL/GenBank/DDBJ databases">
        <title>Genome sequencing of Stegodyphus mimosarum.</title>
        <authorList>
            <person name="Bechsgaard J."/>
        </authorList>
    </citation>
    <scope>NUCLEOTIDE SEQUENCE [LARGE SCALE GENOMIC DNA]</scope>
</reference>
<keyword evidence="1" id="KW-0812">Transmembrane</keyword>
<dbReference type="STRING" id="407821.A0A087TXS6"/>
<dbReference type="Pfam" id="PF17921">
    <property type="entry name" value="Integrase_H2C2"/>
    <property type="match status" value="1"/>
</dbReference>
<protein>
    <recommendedName>
        <fullName evidence="2">Integrase zinc-binding domain-containing protein</fullName>
    </recommendedName>
</protein>
<keyword evidence="1" id="KW-1133">Transmembrane helix</keyword>
<dbReference type="OMA" id="ENSHARI"/>
<keyword evidence="1" id="KW-0472">Membrane</keyword>
<keyword evidence="4" id="KW-1185">Reference proteome</keyword>
<organism evidence="3 4">
    <name type="scientific">Stegodyphus mimosarum</name>
    <name type="common">African social velvet spider</name>
    <dbReference type="NCBI Taxonomy" id="407821"/>
    <lineage>
        <taxon>Eukaryota</taxon>
        <taxon>Metazoa</taxon>
        <taxon>Ecdysozoa</taxon>
        <taxon>Arthropoda</taxon>
        <taxon>Chelicerata</taxon>
        <taxon>Arachnida</taxon>
        <taxon>Araneae</taxon>
        <taxon>Araneomorphae</taxon>
        <taxon>Entelegynae</taxon>
        <taxon>Eresoidea</taxon>
        <taxon>Eresidae</taxon>
        <taxon>Stegodyphus</taxon>
    </lineage>
</organism>
<accession>A0A087TXS6</accession>
<sequence length="331" mass="38281">MGYKPLGEGKMKHSVFGDTELVQEHKKYCVIISSQNPADIASRGCTVRQLVKAQWWNGPEWLKENLRIVTYYELVQADESLTNSEKRKCGITATNIINTKDLFYNKGSSYKKIVRMIAWIKRLGKNARNLPKDHIFGNITFAEYAEAENILLKLIQEESFESHQDKTIISLQPLWTRKDIRTMTKICQRNDSRNFQFPIILPPNHVISNLLIKEKHEENSHARIQALMAILREHFWILKCRRTVHLVIKNCGRCRCFKVTNFDVNPIPLPEERVTDSAVFQITGDGLAGPLYLRGQKKAWIVIFTCAVYQAILKLLLLYPQKHLCKALENS</sequence>
<dbReference type="InterPro" id="IPR041588">
    <property type="entry name" value="Integrase_H2C2"/>
</dbReference>
<evidence type="ECO:0000259" key="2">
    <source>
        <dbReference type="Pfam" id="PF17921"/>
    </source>
</evidence>
<name>A0A087TXS6_STEMI</name>
<dbReference type="Proteomes" id="UP000054359">
    <property type="component" value="Unassembled WGS sequence"/>
</dbReference>
<evidence type="ECO:0000256" key="1">
    <source>
        <dbReference type="SAM" id="Phobius"/>
    </source>
</evidence>
<feature type="non-terminal residue" evidence="3">
    <location>
        <position position="331"/>
    </location>
</feature>
<dbReference type="PANTHER" id="PTHR47331">
    <property type="entry name" value="PHD-TYPE DOMAIN-CONTAINING PROTEIN"/>
    <property type="match status" value="1"/>
</dbReference>
<gene>
    <name evidence="3" type="ORF">X975_20459</name>
</gene>
<evidence type="ECO:0000313" key="3">
    <source>
        <dbReference type="EMBL" id="KFM69915.1"/>
    </source>
</evidence>
<dbReference type="OrthoDB" id="6436017at2759"/>
<evidence type="ECO:0000313" key="4">
    <source>
        <dbReference type="Proteomes" id="UP000054359"/>
    </source>
</evidence>
<feature type="domain" description="Integrase zinc-binding" evidence="2">
    <location>
        <begin position="209"/>
        <end position="258"/>
    </location>
</feature>
<dbReference type="Gene3D" id="1.10.340.70">
    <property type="match status" value="1"/>
</dbReference>
<feature type="transmembrane region" description="Helical" evidence="1">
    <location>
        <begin position="299"/>
        <end position="319"/>
    </location>
</feature>
<dbReference type="AlphaFoldDB" id="A0A087TXS6"/>